<reference evidence="1" key="1">
    <citation type="submission" date="2014-09" db="EMBL/GenBank/DDBJ databases">
        <authorList>
            <person name="Magalhaes I.L.F."/>
            <person name="Oliveira U."/>
            <person name="Santos F.R."/>
            <person name="Vidigal T.H.D.A."/>
            <person name="Brescovit A.D."/>
            <person name="Santos A.J."/>
        </authorList>
    </citation>
    <scope>NUCLEOTIDE SEQUENCE</scope>
    <source>
        <tissue evidence="1">Shoot tissue taken approximately 20 cm above the soil surface</tissue>
    </source>
</reference>
<evidence type="ECO:0000313" key="1">
    <source>
        <dbReference type="EMBL" id="JAD23525.1"/>
    </source>
</evidence>
<accession>A0A0A8YD62</accession>
<proteinExistence type="predicted"/>
<name>A0A0A8YD62_ARUDO</name>
<dbReference type="EMBL" id="GBRH01274370">
    <property type="protein sequence ID" value="JAD23525.1"/>
    <property type="molecule type" value="Transcribed_RNA"/>
</dbReference>
<organism evidence="1">
    <name type="scientific">Arundo donax</name>
    <name type="common">Giant reed</name>
    <name type="synonym">Donax arundinaceus</name>
    <dbReference type="NCBI Taxonomy" id="35708"/>
    <lineage>
        <taxon>Eukaryota</taxon>
        <taxon>Viridiplantae</taxon>
        <taxon>Streptophyta</taxon>
        <taxon>Embryophyta</taxon>
        <taxon>Tracheophyta</taxon>
        <taxon>Spermatophyta</taxon>
        <taxon>Magnoliopsida</taxon>
        <taxon>Liliopsida</taxon>
        <taxon>Poales</taxon>
        <taxon>Poaceae</taxon>
        <taxon>PACMAD clade</taxon>
        <taxon>Arundinoideae</taxon>
        <taxon>Arundineae</taxon>
        <taxon>Arundo</taxon>
    </lineage>
</organism>
<dbReference type="AlphaFoldDB" id="A0A0A8YD62"/>
<reference evidence="1" key="2">
    <citation type="journal article" date="2015" name="Data Brief">
        <title>Shoot transcriptome of the giant reed, Arundo donax.</title>
        <authorList>
            <person name="Barrero R.A."/>
            <person name="Guerrero F.D."/>
            <person name="Moolhuijzen P."/>
            <person name="Goolsby J.A."/>
            <person name="Tidwell J."/>
            <person name="Bellgard S.E."/>
            <person name="Bellgard M.I."/>
        </authorList>
    </citation>
    <scope>NUCLEOTIDE SEQUENCE</scope>
    <source>
        <tissue evidence="1">Shoot tissue taken approximately 20 cm above the soil surface</tissue>
    </source>
</reference>
<sequence>MCDKPNAYEQYINSDITTTK</sequence>
<protein>
    <submittedName>
        <fullName evidence="1">Uncharacterized protein</fullName>
    </submittedName>
</protein>